<dbReference type="PANTHER" id="PTHR30146:SF148">
    <property type="entry name" value="HTH-TYPE TRANSCRIPTIONAL REPRESSOR PURR-RELATED"/>
    <property type="match status" value="1"/>
</dbReference>
<dbReference type="GO" id="GO:0003700">
    <property type="term" value="F:DNA-binding transcription factor activity"/>
    <property type="evidence" value="ECO:0007669"/>
    <property type="project" value="TreeGrafter"/>
</dbReference>
<name>A0A556QS34_9BACT</name>
<dbReference type="PROSITE" id="PS50932">
    <property type="entry name" value="HTH_LACI_2"/>
    <property type="match status" value="1"/>
</dbReference>
<reference evidence="6 7" key="1">
    <citation type="submission" date="2019-07" db="EMBL/GenBank/DDBJ databases">
        <title>Description of 53C-WASEF.</title>
        <authorList>
            <person name="Pitt A."/>
            <person name="Hahn M.W."/>
        </authorList>
    </citation>
    <scope>NUCLEOTIDE SEQUENCE [LARGE SCALE GENOMIC DNA]</scope>
    <source>
        <strain evidence="6 7">53C-WASEF</strain>
    </source>
</reference>
<evidence type="ECO:0000259" key="5">
    <source>
        <dbReference type="PROSITE" id="PS50932"/>
    </source>
</evidence>
<keyword evidence="1" id="KW-0678">Repressor</keyword>
<dbReference type="InterPro" id="IPR000843">
    <property type="entry name" value="HTH_LacI"/>
</dbReference>
<dbReference type="AlphaFoldDB" id="A0A556QS34"/>
<evidence type="ECO:0000256" key="2">
    <source>
        <dbReference type="ARBA" id="ARBA00023015"/>
    </source>
</evidence>
<keyword evidence="7" id="KW-1185">Reference proteome</keyword>
<evidence type="ECO:0000256" key="3">
    <source>
        <dbReference type="ARBA" id="ARBA00023125"/>
    </source>
</evidence>
<sequence>MPKPNQQLIATKLKLSRATVSRCFTNHPGINPQTRAKVFALASKLGYSPLEKAKPRAHAERLKLLDVAVLICVDLPNFDNTAYGNPGEEILTGVTEFARTKKISLDLHYVKPEDLSLDSPSYRRITPMRRRRWKGVLFIYPFPQTVMDELMAKYPCVSLVEQYGTTGLDCVDVDHFRGVNKLMDRLLAHGHQRIGFFTHHYDVEASWALRRHSAYMEKLFSLGMPYNPDDALNIGQHNKLDYDATHQRALELTRKGVTAWLCASDYEAYQLVEFFKKNGLSVPRDVSVTGFDGIRKPAGAPLLSTVQVPYREIGVTGVKRLSDLINRRFDSTQHILLDCALREGETIAAPRNSAL</sequence>
<dbReference type="EMBL" id="VMBG01000001">
    <property type="protein sequence ID" value="TSJ79455.1"/>
    <property type="molecule type" value="Genomic_DNA"/>
</dbReference>
<dbReference type="CDD" id="cd01392">
    <property type="entry name" value="HTH_LacI"/>
    <property type="match status" value="1"/>
</dbReference>
<evidence type="ECO:0000256" key="1">
    <source>
        <dbReference type="ARBA" id="ARBA00022491"/>
    </source>
</evidence>
<evidence type="ECO:0000313" key="7">
    <source>
        <dbReference type="Proteomes" id="UP000315648"/>
    </source>
</evidence>
<keyword evidence="2" id="KW-0805">Transcription regulation</keyword>
<dbReference type="OrthoDB" id="183809at2"/>
<organism evidence="6 7">
    <name type="scientific">Rariglobus hedericola</name>
    <dbReference type="NCBI Taxonomy" id="2597822"/>
    <lineage>
        <taxon>Bacteria</taxon>
        <taxon>Pseudomonadati</taxon>
        <taxon>Verrucomicrobiota</taxon>
        <taxon>Opitutia</taxon>
        <taxon>Opitutales</taxon>
        <taxon>Opitutaceae</taxon>
        <taxon>Rariglobus</taxon>
    </lineage>
</organism>
<proteinExistence type="predicted"/>
<dbReference type="SUPFAM" id="SSF53822">
    <property type="entry name" value="Periplasmic binding protein-like I"/>
    <property type="match status" value="1"/>
</dbReference>
<dbReference type="Pfam" id="PF13377">
    <property type="entry name" value="Peripla_BP_3"/>
    <property type="match status" value="1"/>
</dbReference>
<accession>A0A556QS34</accession>
<dbReference type="InterPro" id="IPR046335">
    <property type="entry name" value="LacI/GalR-like_sensor"/>
</dbReference>
<dbReference type="GO" id="GO:0000976">
    <property type="term" value="F:transcription cis-regulatory region binding"/>
    <property type="evidence" value="ECO:0007669"/>
    <property type="project" value="TreeGrafter"/>
</dbReference>
<dbReference type="InterPro" id="IPR028082">
    <property type="entry name" value="Peripla_BP_I"/>
</dbReference>
<dbReference type="Pfam" id="PF00356">
    <property type="entry name" value="LacI"/>
    <property type="match status" value="1"/>
</dbReference>
<keyword evidence="3" id="KW-0238">DNA-binding</keyword>
<dbReference type="RefSeq" id="WP_144229996.1">
    <property type="nucleotide sequence ID" value="NZ_CBCRVV010000031.1"/>
</dbReference>
<dbReference type="SUPFAM" id="SSF47413">
    <property type="entry name" value="lambda repressor-like DNA-binding domains"/>
    <property type="match status" value="1"/>
</dbReference>
<comment type="caution">
    <text evidence="6">The sequence shown here is derived from an EMBL/GenBank/DDBJ whole genome shotgun (WGS) entry which is preliminary data.</text>
</comment>
<protein>
    <submittedName>
        <fullName evidence="6">LacI family transcriptional regulator</fullName>
    </submittedName>
</protein>
<dbReference type="Gene3D" id="3.40.50.2300">
    <property type="match status" value="2"/>
</dbReference>
<dbReference type="Proteomes" id="UP000315648">
    <property type="component" value="Unassembled WGS sequence"/>
</dbReference>
<dbReference type="Gene3D" id="1.10.260.40">
    <property type="entry name" value="lambda repressor-like DNA-binding domains"/>
    <property type="match status" value="1"/>
</dbReference>
<evidence type="ECO:0000313" key="6">
    <source>
        <dbReference type="EMBL" id="TSJ79455.1"/>
    </source>
</evidence>
<dbReference type="InterPro" id="IPR010982">
    <property type="entry name" value="Lambda_DNA-bd_dom_sf"/>
</dbReference>
<gene>
    <name evidence="6" type="ORF">FPL22_09260</name>
</gene>
<evidence type="ECO:0000256" key="4">
    <source>
        <dbReference type="ARBA" id="ARBA00023163"/>
    </source>
</evidence>
<keyword evidence="4" id="KW-0804">Transcription</keyword>
<dbReference type="PANTHER" id="PTHR30146">
    <property type="entry name" value="LACI-RELATED TRANSCRIPTIONAL REPRESSOR"/>
    <property type="match status" value="1"/>
</dbReference>
<feature type="domain" description="HTH lacI-type" evidence="5">
    <location>
        <begin position="9"/>
        <end position="64"/>
    </location>
</feature>